<sequence length="248" mass="27809">MKWWIFLVSLAFAVFAAWLTFHTGVAPSTLLAVLVGAISLIWLLVLLTVPWNLYFSARRVVHETHLSRERGIEVPQAREDEAAEIARRMLRFAVAGHLLSAAVIAVITYFSGAQVGYYFAGFYLLATAFRPAGSYMSHLRERVSSLMEELHYPRQDVATLRGEVAALTEARTKLEESVRDLDEKLGQTRAELAALRADAETGDHDLNRRITQMTRRFDETVDGLSDNQELISGLKAFLRLVRAESSPS</sequence>
<keyword evidence="2" id="KW-0472">Membrane</keyword>
<evidence type="ECO:0000256" key="2">
    <source>
        <dbReference type="SAM" id="Phobius"/>
    </source>
</evidence>
<evidence type="ECO:0000313" key="4">
    <source>
        <dbReference type="Proteomes" id="UP000640052"/>
    </source>
</evidence>
<dbReference type="Proteomes" id="UP000640052">
    <property type="component" value="Unassembled WGS sequence"/>
</dbReference>
<name>A0A919Q9F4_9ACTN</name>
<keyword evidence="1" id="KW-0175">Coiled coil</keyword>
<feature type="transmembrane region" description="Helical" evidence="2">
    <location>
        <begin position="26"/>
        <end position="49"/>
    </location>
</feature>
<dbReference type="EMBL" id="BOOA01000003">
    <property type="protein sequence ID" value="GIH22272.1"/>
    <property type="molecule type" value="Genomic_DNA"/>
</dbReference>
<accession>A0A919Q9F4</accession>
<dbReference type="Gene3D" id="1.10.287.1490">
    <property type="match status" value="1"/>
</dbReference>
<keyword evidence="2" id="KW-0812">Transmembrane</keyword>
<dbReference type="AlphaFoldDB" id="A0A919Q9F4"/>
<reference evidence="3" key="1">
    <citation type="submission" date="2021-01" db="EMBL/GenBank/DDBJ databases">
        <title>Whole genome shotgun sequence of Acrocarpospora phusangensis NBRC 108782.</title>
        <authorList>
            <person name="Komaki H."/>
            <person name="Tamura T."/>
        </authorList>
    </citation>
    <scope>NUCLEOTIDE SEQUENCE</scope>
    <source>
        <strain evidence="3">NBRC 108782</strain>
    </source>
</reference>
<keyword evidence="2" id="KW-1133">Transmembrane helix</keyword>
<feature type="coiled-coil region" evidence="1">
    <location>
        <begin position="157"/>
        <end position="198"/>
    </location>
</feature>
<keyword evidence="4" id="KW-1185">Reference proteome</keyword>
<gene>
    <name evidence="3" type="ORF">Aph01nite_05820</name>
</gene>
<organism evidence="3 4">
    <name type="scientific">Acrocarpospora phusangensis</name>
    <dbReference type="NCBI Taxonomy" id="1070424"/>
    <lineage>
        <taxon>Bacteria</taxon>
        <taxon>Bacillati</taxon>
        <taxon>Actinomycetota</taxon>
        <taxon>Actinomycetes</taxon>
        <taxon>Streptosporangiales</taxon>
        <taxon>Streptosporangiaceae</taxon>
        <taxon>Acrocarpospora</taxon>
    </lineage>
</organism>
<comment type="caution">
    <text evidence="3">The sequence shown here is derived from an EMBL/GenBank/DDBJ whole genome shotgun (WGS) entry which is preliminary data.</text>
</comment>
<feature type="transmembrane region" description="Helical" evidence="2">
    <location>
        <begin position="92"/>
        <end position="110"/>
    </location>
</feature>
<evidence type="ECO:0000256" key="1">
    <source>
        <dbReference type="SAM" id="Coils"/>
    </source>
</evidence>
<protein>
    <submittedName>
        <fullName evidence="3">Uncharacterized protein</fullName>
    </submittedName>
</protein>
<evidence type="ECO:0000313" key="3">
    <source>
        <dbReference type="EMBL" id="GIH22272.1"/>
    </source>
</evidence>
<proteinExistence type="predicted"/>